<evidence type="ECO:0000313" key="3">
    <source>
        <dbReference type="EMBL" id="EGX87814.1"/>
    </source>
</evidence>
<proteinExistence type="predicted"/>
<dbReference type="InterPro" id="IPR051678">
    <property type="entry name" value="AGP_Transferase"/>
</dbReference>
<feature type="domain" description="Aminoglycoside phosphotransferase" evidence="2">
    <location>
        <begin position="45"/>
        <end position="224"/>
    </location>
</feature>
<dbReference type="Proteomes" id="UP000001610">
    <property type="component" value="Unassembled WGS sequence"/>
</dbReference>
<dbReference type="Pfam" id="PF01636">
    <property type="entry name" value="APH"/>
    <property type="match status" value="1"/>
</dbReference>
<dbReference type="STRING" id="983644.G3JUA7"/>
<protein>
    <submittedName>
        <fullName evidence="3">Protein kinase-like domain</fullName>
    </submittedName>
</protein>
<evidence type="ECO:0000256" key="1">
    <source>
        <dbReference type="SAM" id="MobiDB-lite"/>
    </source>
</evidence>
<feature type="region of interest" description="Disordered" evidence="1">
    <location>
        <begin position="401"/>
        <end position="449"/>
    </location>
</feature>
<dbReference type="EMBL" id="JH126407">
    <property type="protein sequence ID" value="EGX87814.1"/>
    <property type="molecule type" value="Genomic_DNA"/>
</dbReference>
<dbReference type="AlphaFoldDB" id="G3JUA7"/>
<dbReference type="OrthoDB" id="2906425at2759"/>
<dbReference type="GO" id="GO:0016301">
    <property type="term" value="F:kinase activity"/>
    <property type="evidence" value="ECO:0007669"/>
    <property type="project" value="UniProtKB-KW"/>
</dbReference>
<dbReference type="KEGG" id="cmt:CCM_09436"/>
<dbReference type="Gene3D" id="3.90.1200.10">
    <property type="match status" value="1"/>
</dbReference>
<dbReference type="SUPFAM" id="SSF56112">
    <property type="entry name" value="Protein kinase-like (PK-like)"/>
    <property type="match status" value="1"/>
</dbReference>
<feature type="region of interest" description="Disordered" evidence="1">
    <location>
        <begin position="324"/>
        <end position="359"/>
    </location>
</feature>
<gene>
    <name evidence="3" type="ORF">CCM_09436</name>
</gene>
<dbReference type="VEuPathDB" id="FungiDB:CCM_09436"/>
<feature type="compositionally biased region" description="Basic and acidic residues" evidence="1">
    <location>
        <begin position="433"/>
        <end position="449"/>
    </location>
</feature>
<evidence type="ECO:0000313" key="4">
    <source>
        <dbReference type="Proteomes" id="UP000001610"/>
    </source>
</evidence>
<evidence type="ECO:0000259" key="2">
    <source>
        <dbReference type="Pfam" id="PF01636"/>
    </source>
</evidence>
<dbReference type="HOGENOM" id="CLU_609747_0_0_1"/>
<organism evidence="3 4">
    <name type="scientific">Cordyceps militaris (strain CM01)</name>
    <name type="common">Caterpillar fungus</name>
    <dbReference type="NCBI Taxonomy" id="983644"/>
    <lineage>
        <taxon>Eukaryota</taxon>
        <taxon>Fungi</taxon>
        <taxon>Dikarya</taxon>
        <taxon>Ascomycota</taxon>
        <taxon>Pezizomycotina</taxon>
        <taxon>Sordariomycetes</taxon>
        <taxon>Hypocreomycetidae</taxon>
        <taxon>Hypocreales</taxon>
        <taxon>Cordycipitaceae</taxon>
        <taxon>Cordyceps</taxon>
    </lineage>
</organism>
<name>G3JUA7_CORMM</name>
<dbReference type="PANTHER" id="PTHR21310">
    <property type="entry name" value="AMINOGLYCOSIDE PHOSPHOTRANSFERASE-RELATED-RELATED"/>
    <property type="match status" value="1"/>
</dbReference>
<dbReference type="eggNOG" id="ENOG502SNKQ">
    <property type="taxonomic scope" value="Eukaryota"/>
</dbReference>
<keyword evidence="4" id="KW-1185">Reference proteome</keyword>
<dbReference type="InParanoid" id="G3JUA7"/>
<reference evidence="3 4" key="1">
    <citation type="journal article" date="2011" name="Genome Biol.">
        <title>Genome sequence of the insect pathogenic fungus Cordyceps militaris, a valued traditional Chinese medicine.</title>
        <authorList>
            <person name="Zheng P."/>
            <person name="Xia Y."/>
            <person name="Xiao G."/>
            <person name="Xiong C."/>
            <person name="Hu X."/>
            <person name="Zhang S."/>
            <person name="Zheng H."/>
            <person name="Huang Y."/>
            <person name="Zhou Y."/>
            <person name="Wang S."/>
            <person name="Zhao G.P."/>
            <person name="Liu X."/>
            <person name="St Leger R.J."/>
            <person name="Wang C."/>
        </authorList>
    </citation>
    <scope>NUCLEOTIDE SEQUENCE [LARGE SCALE GENOMIC DNA]</scope>
    <source>
        <strain evidence="3 4">CM01</strain>
    </source>
</reference>
<dbReference type="InterPro" id="IPR011009">
    <property type="entry name" value="Kinase-like_dom_sf"/>
</dbReference>
<keyword evidence="3" id="KW-0418">Kinase</keyword>
<dbReference type="GeneID" id="18171439"/>
<accession>G3JUA7</accession>
<dbReference type="RefSeq" id="XP_006674633.1">
    <property type="nucleotide sequence ID" value="XM_006674570.1"/>
</dbReference>
<sequence length="449" mass="49909">MSTEGLLSQETNDVAYEFTATTFKKSSKLGFASTRPDGTPFFWFRSWNHERITNEAKALELIANKTTIPVPRLIEHGIHPNGCRYLITEIIDGIILDRVGHEGCLQPKDQLHTEADSCQACADQAYSNALAFISNVVIPQLSALKSKERGIDGFVMPPRWLSPDVLAPWRGKKAFQTLPLQTPEYTFQHGDLAAHNIMMDKKTLQFKALIDWEYAGFFPVGMDRWPGTLDSDAYREVAEDLAPAIARFLPQEYVECYEAWSDKKQLEDLVREGGIPDPVEVKKQLGVFILYKGEGRKRRPDQSVQGKHVDNTSQWVASSSPILNVPKNKKCKKPGSPQSAGRSSDPLAVRRPWSTSPRHVQRVAGAPGACSVVVNEARQHMVVGANKRGVRPQTLRVDLFGRPENHGSRVSTCSGISEGAHVSDEIGESEQGGLRERTSNRRRPDTANG</sequence>
<dbReference type="InterPro" id="IPR002575">
    <property type="entry name" value="Aminoglycoside_PTrfase"/>
</dbReference>
<dbReference type="PANTHER" id="PTHR21310:SF58">
    <property type="entry name" value="AMINOGLYCOSIDE PHOSPHOTRANSFERASE DOMAIN-CONTAINING PROTEIN"/>
    <property type="match status" value="1"/>
</dbReference>
<keyword evidence="3" id="KW-0808">Transferase</keyword>